<feature type="region of interest" description="Disordered" evidence="1">
    <location>
        <begin position="263"/>
        <end position="296"/>
    </location>
</feature>
<feature type="compositionally biased region" description="Polar residues" evidence="1">
    <location>
        <begin position="310"/>
        <end position="326"/>
    </location>
</feature>
<evidence type="ECO:0000313" key="2">
    <source>
        <dbReference type="EMBL" id="KAK1443659.1"/>
    </source>
</evidence>
<dbReference type="EMBL" id="JAVEPI010000002">
    <property type="protein sequence ID" value="KAK1443659.1"/>
    <property type="molecule type" value="Genomic_DNA"/>
</dbReference>
<evidence type="ECO:0000313" key="3">
    <source>
        <dbReference type="Proteomes" id="UP001230268"/>
    </source>
</evidence>
<dbReference type="AlphaFoldDB" id="A0AAD8PDZ7"/>
<sequence length="736" mass="83691">MEDQQHSPASSPKAKRGKTAASEKGASVERELDEEEKRALNEVEAEISKLLSNGIKDGSILGNEKDCAAVWKHIQAVYSDDTEEESEEFGVDKRLKDVIRAYSEGSTLRMSELIQELRKNISLHCKDVDSDISDLKFSTLIPVFLDRKTFGEPFSSPNTTDRMESTRAECLWIWECPSLDVFPQYMQERMKMARDSRNLVHKRYKALLKVKDAIKRGDQAAVAAANEQLGAIYRKVLLEKERREKMEAKRAVAEPKAQPITSIFSKVPMAKEQKQSKISSPVRQHKSSAKMSANAGSSQPSLLLSWLKSVPSSNASSSGDKNISKAQTKEKGAYTATKTAPNKASVNSAVSMAEEVMGEYEGLGAAGNHVTELSEHIAKLPYSAKNGRTSDGLKKENRDHKAVNDGDFESFKKVCENHREAWMRYFTYMNSNRRFFVETSTNRDDGSMESGSPKREQVTKSFLVDDIINNIVDAAYGDPALRQERHPRVFHMSDNDWKRPSMRLLISRSSNYVKPTDPMAIESVMDYFNDSDEDWFEQYDVDDVDESGSEEEEEEEEENDWIVQDNQEQGVQKHTQNLCEVVKVYCVNKNWHWIIDGIPQNNEECCSIEEAKNNGMNITTCDYGFGYEGYTTNPITDFVSGMRGNRVIMTTEDVQDFLKYCHAKHTKKEDLIAEFKELKPFCSTSEMKEKFKKYICRMKVDTTRQRWLVTTEAALLFGIRDELDAILAKEMEEVAE</sequence>
<name>A0AAD8PDZ7_BABGI</name>
<gene>
    <name evidence="2" type="ORF">BgAZ_205350</name>
</gene>
<feature type="compositionally biased region" description="Polar residues" evidence="1">
    <location>
        <begin position="1"/>
        <end position="10"/>
    </location>
</feature>
<comment type="caution">
    <text evidence="2">The sequence shown here is derived from an EMBL/GenBank/DDBJ whole genome shotgun (WGS) entry which is preliminary data.</text>
</comment>
<organism evidence="2 3">
    <name type="scientific">Babesia gibsoni</name>
    <dbReference type="NCBI Taxonomy" id="33632"/>
    <lineage>
        <taxon>Eukaryota</taxon>
        <taxon>Sar</taxon>
        <taxon>Alveolata</taxon>
        <taxon>Apicomplexa</taxon>
        <taxon>Aconoidasida</taxon>
        <taxon>Piroplasmida</taxon>
        <taxon>Babesiidae</taxon>
        <taxon>Babesia</taxon>
    </lineage>
</organism>
<protein>
    <submittedName>
        <fullName evidence="2">Uncharacterized protein</fullName>
    </submittedName>
</protein>
<feature type="compositionally biased region" description="Basic and acidic residues" evidence="1">
    <location>
        <begin position="26"/>
        <end position="39"/>
    </location>
</feature>
<feature type="region of interest" description="Disordered" evidence="1">
    <location>
        <begin position="310"/>
        <end position="342"/>
    </location>
</feature>
<keyword evidence="3" id="KW-1185">Reference proteome</keyword>
<reference evidence="2" key="1">
    <citation type="submission" date="2023-08" db="EMBL/GenBank/DDBJ databases">
        <title>Draft sequence of the Babesia gibsoni genome.</title>
        <authorList>
            <person name="Yamagishi J.Y."/>
            <person name="Xuan X.X."/>
        </authorList>
    </citation>
    <scope>NUCLEOTIDE SEQUENCE</scope>
    <source>
        <strain evidence="2">Azabu</strain>
    </source>
</reference>
<proteinExistence type="predicted"/>
<feature type="region of interest" description="Disordered" evidence="1">
    <location>
        <begin position="1"/>
        <end position="39"/>
    </location>
</feature>
<evidence type="ECO:0000256" key="1">
    <source>
        <dbReference type="SAM" id="MobiDB-lite"/>
    </source>
</evidence>
<dbReference type="Proteomes" id="UP001230268">
    <property type="component" value="Unassembled WGS sequence"/>
</dbReference>
<accession>A0AAD8PDZ7</accession>